<dbReference type="GO" id="GO:0035516">
    <property type="term" value="F:broad specificity oxidative DNA demethylase activity"/>
    <property type="evidence" value="ECO:0007669"/>
    <property type="project" value="TreeGrafter"/>
</dbReference>
<evidence type="ECO:0000256" key="4">
    <source>
        <dbReference type="ARBA" id="ARBA00023004"/>
    </source>
</evidence>
<gene>
    <name evidence="7" type="ORF">SAMN04488044_2658</name>
</gene>
<protein>
    <submittedName>
        <fullName evidence="7">Alkylated DNA repair protein (DNA oxidative demethylase)</fullName>
    </submittedName>
</protein>
<keyword evidence="7" id="KW-0808">Transferase</keyword>
<evidence type="ECO:0000259" key="6">
    <source>
        <dbReference type="PROSITE" id="PS51471"/>
    </source>
</evidence>
<dbReference type="OrthoDB" id="9796932at2"/>
<dbReference type="NCBIfam" id="NF011930">
    <property type="entry name" value="PRK15401.1"/>
    <property type="match status" value="1"/>
</dbReference>
<dbReference type="Gene3D" id="2.60.120.590">
    <property type="entry name" value="Alpha-ketoglutarate-dependent dioxygenase AlkB-like"/>
    <property type="match status" value="1"/>
</dbReference>
<keyword evidence="2" id="KW-0223">Dioxygenase</keyword>
<accession>A0A1M5TDN5</accession>
<keyword evidence="7" id="KW-0489">Methyltransferase</keyword>
<feature type="binding site" evidence="5">
    <location>
        <position position="186"/>
    </location>
    <ligand>
        <name>Fe cation</name>
        <dbReference type="ChEBI" id="CHEBI:24875"/>
        <note>catalytic</note>
    </ligand>
</feature>
<dbReference type="PANTHER" id="PTHR16557">
    <property type="entry name" value="ALKYLATED DNA REPAIR PROTEIN ALKB-RELATED"/>
    <property type="match status" value="1"/>
</dbReference>
<dbReference type="GO" id="GO:0035515">
    <property type="term" value="F:oxidative RNA demethylase activity"/>
    <property type="evidence" value="ECO:0007669"/>
    <property type="project" value="TreeGrafter"/>
</dbReference>
<reference evidence="8" key="1">
    <citation type="submission" date="2016-11" db="EMBL/GenBank/DDBJ databases">
        <authorList>
            <person name="Varghese N."/>
            <person name="Submissions S."/>
        </authorList>
    </citation>
    <scope>NUCLEOTIDE SEQUENCE [LARGE SCALE GENOMIC DNA]</scope>
    <source>
        <strain evidence="8">DSM 28223</strain>
    </source>
</reference>
<keyword evidence="1 5" id="KW-0479">Metal-binding</keyword>
<evidence type="ECO:0000256" key="1">
    <source>
        <dbReference type="ARBA" id="ARBA00022723"/>
    </source>
</evidence>
<dbReference type="PANTHER" id="PTHR16557:SF2">
    <property type="entry name" value="NUCLEIC ACID DIOXYGENASE ALKBH1"/>
    <property type="match status" value="1"/>
</dbReference>
<keyword evidence="4 5" id="KW-0408">Iron</keyword>
<dbReference type="RefSeq" id="WP_072793505.1">
    <property type="nucleotide sequence ID" value="NZ_FQWM01000005.1"/>
</dbReference>
<dbReference type="EMBL" id="FQWM01000005">
    <property type="protein sequence ID" value="SHH48842.1"/>
    <property type="molecule type" value="Genomic_DNA"/>
</dbReference>
<keyword evidence="8" id="KW-1185">Reference proteome</keyword>
<sequence length="212" mass="23460">MQTELFPLDDTRLLPDGAKMLRAFGQPYLADIKTALDDVLVQAPTRHMITPGGHKMSVAMTNCGDFGWVSGPSGYAYLDRDPLTGRHWPNMPEVFMALALDAAARAGYPLFTPDACLINLYVPGTRLSLHQDKNERDFDHPIVSVSLGLPATFEIGGLKRSDPVQLVPMRHGDVLVWGGPSRLAFHGVRTIRKGIHPEYGAQRLNLTFRRSQ</sequence>
<name>A0A1M5TDN5_9RHOB</name>
<evidence type="ECO:0000256" key="2">
    <source>
        <dbReference type="ARBA" id="ARBA00022964"/>
    </source>
</evidence>
<keyword evidence="3" id="KW-0560">Oxidoreductase</keyword>
<proteinExistence type="predicted"/>
<dbReference type="SUPFAM" id="SSF51197">
    <property type="entry name" value="Clavaminate synthase-like"/>
    <property type="match status" value="1"/>
</dbReference>
<dbReference type="GO" id="GO:0005737">
    <property type="term" value="C:cytoplasm"/>
    <property type="evidence" value="ECO:0007669"/>
    <property type="project" value="TreeGrafter"/>
</dbReference>
<evidence type="ECO:0000313" key="8">
    <source>
        <dbReference type="Proteomes" id="UP000184211"/>
    </source>
</evidence>
<dbReference type="GO" id="GO:0008198">
    <property type="term" value="F:ferrous iron binding"/>
    <property type="evidence" value="ECO:0007669"/>
    <property type="project" value="TreeGrafter"/>
</dbReference>
<evidence type="ECO:0000256" key="5">
    <source>
        <dbReference type="PIRSR" id="PIRSR604574-2"/>
    </source>
</evidence>
<dbReference type="Pfam" id="PF13532">
    <property type="entry name" value="2OG-FeII_Oxy_2"/>
    <property type="match status" value="1"/>
</dbReference>
<feature type="binding site" evidence="5">
    <location>
        <position position="130"/>
    </location>
    <ligand>
        <name>Fe cation</name>
        <dbReference type="ChEBI" id="CHEBI:24875"/>
        <note>catalytic</note>
    </ligand>
</feature>
<dbReference type="InterPro" id="IPR037151">
    <property type="entry name" value="AlkB-like_sf"/>
</dbReference>
<comment type="cofactor">
    <cofactor evidence="5">
        <name>Fe(2+)</name>
        <dbReference type="ChEBI" id="CHEBI:29033"/>
    </cofactor>
    <text evidence="5">Binds 1 Fe(2+) ion per subunit.</text>
</comment>
<dbReference type="STRING" id="870908.SAMN04488044_2658"/>
<dbReference type="InterPro" id="IPR004574">
    <property type="entry name" value="Alkb"/>
</dbReference>
<dbReference type="InterPro" id="IPR005123">
    <property type="entry name" value="Oxoglu/Fe-dep_dioxygenase_dom"/>
</dbReference>
<feature type="binding site" evidence="5">
    <location>
        <position position="132"/>
    </location>
    <ligand>
        <name>Fe cation</name>
        <dbReference type="ChEBI" id="CHEBI:24875"/>
        <note>catalytic</note>
    </ligand>
</feature>
<dbReference type="InterPro" id="IPR027450">
    <property type="entry name" value="AlkB-like"/>
</dbReference>
<dbReference type="GO" id="GO:0008168">
    <property type="term" value="F:methyltransferase activity"/>
    <property type="evidence" value="ECO:0007669"/>
    <property type="project" value="UniProtKB-KW"/>
</dbReference>
<dbReference type="PROSITE" id="PS51471">
    <property type="entry name" value="FE2OG_OXY"/>
    <property type="match status" value="1"/>
</dbReference>
<evidence type="ECO:0000256" key="3">
    <source>
        <dbReference type="ARBA" id="ARBA00023002"/>
    </source>
</evidence>
<dbReference type="GO" id="GO:0035513">
    <property type="term" value="P:oxidative RNA demethylation"/>
    <property type="evidence" value="ECO:0007669"/>
    <property type="project" value="TreeGrafter"/>
</dbReference>
<feature type="domain" description="Fe2OG dioxygenase" evidence="6">
    <location>
        <begin position="112"/>
        <end position="212"/>
    </location>
</feature>
<organism evidence="7 8">
    <name type="scientific">Cognatishimia maritima</name>
    <dbReference type="NCBI Taxonomy" id="870908"/>
    <lineage>
        <taxon>Bacteria</taxon>
        <taxon>Pseudomonadati</taxon>
        <taxon>Pseudomonadota</taxon>
        <taxon>Alphaproteobacteria</taxon>
        <taxon>Rhodobacterales</taxon>
        <taxon>Paracoccaceae</taxon>
        <taxon>Cognatishimia</taxon>
    </lineage>
</organism>
<dbReference type="AlphaFoldDB" id="A0A1M5TDN5"/>
<dbReference type="Proteomes" id="UP000184211">
    <property type="component" value="Unassembled WGS sequence"/>
</dbReference>
<evidence type="ECO:0000313" key="7">
    <source>
        <dbReference type="EMBL" id="SHH48842.1"/>
    </source>
</evidence>
<dbReference type="GO" id="GO:0032259">
    <property type="term" value="P:methylation"/>
    <property type="evidence" value="ECO:0007669"/>
    <property type="project" value="UniProtKB-KW"/>
</dbReference>